<keyword evidence="2" id="KW-1185">Reference proteome</keyword>
<sequence length="158" mass="17876">MSSNNSMFATGTSKSNTFIVPKVEQDDHKQLYGQTSPQNQQTTSITSHQNRKSSSSKRKSSSSESTKSKKKKNDNSSNQDHHPLQQPQQPQNPPAGHRPVTSCTHCRQHKIKCNASERFPNPCSRCERMDLKCEIDPQFRPKKEYNAATCFVTKPKRG</sequence>
<comment type="caution">
    <text evidence="1">The sequence shown here is derived from an EMBL/GenBank/DDBJ whole genome shotgun (WGS) entry which is preliminary data.</text>
</comment>
<name>A0ACB5U6E4_AMBMO</name>
<dbReference type="Proteomes" id="UP001165064">
    <property type="component" value="Unassembled WGS sequence"/>
</dbReference>
<protein>
    <submittedName>
        <fullName evidence="1">Unnamed protein product</fullName>
    </submittedName>
</protein>
<evidence type="ECO:0000313" key="1">
    <source>
        <dbReference type="EMBL" id="GMF01270.1"/>
    </source>
</evidence>
<dbReference type="EMBL" id="BSXS01011784">
    <property type="protein sequence ID" value="GMF01270.1"/>
    <property type="molecule type" value="Genomic_DNA"/>
</dbReference>
<organism evidence="1 2">
    <name type="scientific">Ambrosiozyma monospora</name>
    <name type="common">Yeast</name>
    <name type="synonym">Endomycopsis monosporus</name>
    <dbReference type="NCBI Taxonomy" id="43982"/>
    <lineage>
        <taxon>Eukaryota</taxon>
        <taxon>Fungi</taxon>
        <taxon>Dikarya</taxon>
        <taxon>Ascomycota</taxon>
        <taxon>Saccharomycotina</taxon>
        <taxon>Pichiomycetes</taxon>
        <taxon>Pichiales</taxon>
        <taxon>Pichiaceae</taxon>
        <taxon>Ambrosiozyma</taxon>
    </lineage>
</organism>
<reference evidence="1" key="1">
    <citation type="submission" date="2023-04" db="EMBL/GenBank/DDBJ databases">
        <title>Ambrosiozyma monospora NBRC 10751.</title>
        <authorList>
            <person name="Ichikawa N."/>
            <person name="Sato H."/>
            <person name="Tonouchi N."/>
        </authorList>
    </citation>
    <scope>NUCLEOTIDE SEQUENCE</scope>
    <source>
        <strain evidence="1">NBRC 10751</strain>
    </source>
</reference>
<accession>A0ACB5U6E4</accession>
<evidence type="ECO:0000313" key="2">
    <source>
        <dbReference type="Proteomes" id="UP001165064"/>
    </source>
</evidence>
<gene>
    <name evidence="1" type="ORF">Amon02_001121000</name>
</gene>
<proteinExistence type="predicted"/>